<dbReference type="PANTHER" id="PTHR11304">
    <property type="entry name" value="EPHRIN"/>
    <property type="match status" value="1"/>
</dbReference>
<feature type="domain" description="Ephrin RBD" evidence="10">
    <location>
        <begin position="43"/>
        <end position="250"/>
    </location>
</feature>
<keyword evidence="5" id="KW-0325">Glycoprotein</keyword>
<evidence type="ECO:0000256" key="8">
    <source>
        <dbReference type="SAM" id="MobiDB-lite"/>
    </source>
</evidence>
<dbReference type="Gene3D" id="2.60.40.420">
    <property type="entry name" value="Cupredoxins - blue copper proteins"/>
    <property type="match status" value="2"/>
</dbReference>
<comment type="similarity">
    <text evidence="6 7">Belongs to the ephrin family.</text>
</comment>
<evidence type="ECO:0000256" key="7">
    <source>
        <dbReference type="RuleBase" id="RU004375"/>
    </source>
</evidence>
<name>A0AAJ7XK32_PETMA</name>
<dbReference type="PRINTS" id="PR01347">
    <property type="entry name" value="EPHRIN"/>
</dbReference>
<keyword evidence="3 7" id="KW-0472">Membrane</keyword>
<dbReference type="InterPro" id="IPR008972">
    <property type="entry name" value="Cupredoxin"/>
</dbReference>
<proteinExistence type="inferred from homology"/>
<dbReference type="RefSeq" id="XP_032836198.1">
    <property type="nucleotide sequence ID" value="XM_032980307.1"/>
</dbReference>
<keyword evidence="4" id="KW-1015">Disulfide bond</keyword>
<dbReference type="GO" id="GO:0005886">
    <property type="term" value="C:plasma membrane"/>
    <property type="evidence" value="ECO:0007669"/>
    <property type="project" value="TreeGrafter"/>
</dbReference>
<evidence type="ECO:0000256" key="2">
    <source>
        <dbReference type="ARBA" id="ARBA00022729"/>
    </source>
</evidence>
<dbReference type="GO" id="GO:0048013">
    <property type="term" value="P:ephrin receptor signaling pathway"/>
    <property type="evidence" value="ECO:0007669"/>
    <property type="project" value="TreeGrafter"/>
</dbReference>
<dbReference type="GO" id="GO:0007411">
    <property type="term" value="P:axon guidance"/>
    <property type="evidence" value="ECO:0007669"/>
    <property type="project" value="TreeGrafter"/>
</dbReference>
<evidence type="ECO:0000259" key="10">
    <source>
        <dbReference type="PROSITE" id="PS51551"/>
    </source>
</evidence>
<dbReference type="Pfam" id="PF00812">
    <property type="entry name" value="Ephrin"/>
    <property type="match status" value="2"/>
</dbReference>
<comment type="subcellular location">
    <subcellularLocation>
        <location evidence="1">Membrane</location>
    </subcellularLocation>
</comment>
<dbReference type="Proteomes" id="UP001318040">
    <property type="component" value="Chromosome 64"/>
</dbReference>
<dbReference type="InterPro" id="IPR001799">
    <property type="entry name" value="Ephrin_RBD"/>
</dbReference>
<evidence type="ECO:0000256" key="9">
    <source>
        <dbReference type="SAM" id="SignalP"/>
    </source>
</evidence>
<keyword evidence="11" id="KW-1185">Reference proteome</keyword>
<dbReference type="SUPFAM" id="SSF49503">
    <property type="entry name" value="Cupredoxins"/>
    <property type="match status" value="2"/>
</dbReference>
<evidence type="ECO:0000256" key="1">
    <source>
        <dbReference type="ARBA" id="ARBA00004370"/>
    </source>
</evidence>
<dbReference type="KEGG" id="pmrn:116957871"/>
<evidence type="ECO:0000313" key="11">
    <source>
        <dbReference type="Proteomes" id="UP001318040"/>
    </source>
</evidence>
<evidence type="ECO:0000256" key="5">
    <source>
        <dbReference type="ARBA" id="ARBA00023180"/>
    </source>
</evidence>
<dbReference type="PROSITE" id="PS51551">
    <property type="entry name" value="EPHRIN_RBD_2"/>
    <property type="match status" value="1"/>
</dbReference>
<reference evidence="12 13" key="1">
    <citation type="submission" date="2025-04" db="UniProtKB">
        <authorList>
            <consortium name="RefSeq"/>
        </authorList>
    </citation>
    <scope>IDENTIFICATION</scope>
    <source>
        <tissue evidence="12 13">Sperm</tissue>
    </source>
</reference>
<dbReference type="RefSeq" id="XP_032836197.1">
    <property type="nucleotide sequence ID" value="XM_032980306.1"/>
</dbReference>
<comment type="caution">
    <text evidence="6">Lacks conserved residue(s) required for the propagation of feature annotation.</text>
</comment>
<evidence type="ECO:0000256" key="3">
    <source>
        <dbReference type="ARBA" id="ARBA00023136"/>
    </source>
</evidence>
<evidence type="ECO:0000313" key="12">
    <source>
        <dbReference type="RefSeq" id="XP_032836197.1"/>
    </source>
</evidence>
<feature type="compositionally biased region" description="Low complexity" evidence="8">
    <location>
        <begin position="109"/>
        <end position="136"/>
    </location>
</feature>
<evidence type="ECO:0000256" key="4">
    <source>
        <dbReference type="ARBA" id="ARBA00023157"/>
    </source>
</evidence>
<sequence length="250" mass="26681">MSRGRPLLHQPRLLSPASLPCLLLLLLSLPSLLLLLLPSGTSAAVGPIYWNASNPQFQMDQGVIVFPKMGDRLDIICPRLPGAAAAASSSSAAAGSRASSSKKSLSAASSSTAAGGSQISSSSSQRSSSSSSSSSSSDHDAGPGRRLAGNMMDLKEASRVETDGDEKDEVEQTKVEEVGEELGVEGERYRLYMVGRDEARECDARRARNALLTCDRPGVEVKYTIKFQEYSPSVLGLEFRSGRDYYIICE</sequence>
<evidence type="ECO:0000313" key="13">
    <source>
        <dbReference type="RefSeq" id="XP_032836198.1"/>
    </source>
</evidence>
<feature type="signal peptide" evidence="9">
    <location>
        <begin position="1"/>
        <end position="43"/>
    </location>
</feature>
<accession>A0AAJ7XK32</accession>
<feature type="region of interest" description="Disordered" evidence="8">
    <location>
        <begin position="109"/>
        <end position="151"/>
    </location>
</feature>
<dbReference type="InterPro" id="IPR031328">
    <property type="entry name" value="Ephrin"/>
</dbReference>
<feature type="chain" id="PRO_5044709730" evidence="9">
    <location>
        <begin position="44"/>
        <end position="250"/>
    </location>
</feature>
<evidence type="ECO:0000256" key="6">
    <source>
        <dbReference type="PROSITE-ProRule" id="PRU00884"/>
    </source>
</evidence>
<dbReference type="PANTHER" id="PTHR11304:SF29">
    <property type="entry name" value="EPHRIN"/>
    <property type="match status" value="1"/>
</dbReference>
<organism evidence="11 13">
    <name type="scientific">Petromyzon marinus</name>
    <name type="common">Sea lamprey</name>
    <dbReference type="NCBI Taxonomy" id="7757"/>
    <lineage>
        <taxon>Eukaryota</taxon>
        <taxon>Metazoa</taxon>
        <taxon>Chordata</taxon>
        <taxon>Craniata</taxon>
        <taxon>Vertebrata</taxon>
        <taxon>Cyclostomata</taxon>
        <taxon>Hyperoartia</taxon>
        <taxon>Petromyzontiformes</taxon>
        <taxon>Petromyzontidae</taxon>
        <taxon>Petromyzon</taxon>
    </lineage>
</organism>
<dbReference type="GO" id="GO:0046875">
    <property type="term" value="F:ephrin receptor binding"/>
    <property type="evidence" value="ECO:0007669"/>
    <property type="project" value="TreeGrafter"/>
</dbReference>
<gene>
    <name evidence="12 13" type="primary">LOC116957871</name>
</gene>
<keyword evidence="2 9" id="KW-0732">Signal</keyword>
<protein>
    <submittedName>
        <fullName evidence="12 13">Ephrin-B3-like</fullName>
    </submittedName>
</protein>
<dbReference type="AlphaFoldDB" id="A0AAJ7XK32"/>